<gene>
    <name evidence="3" type="ORF">OEV98_14235</name>
</gene>
<dbReference type="AlphaFoldDB" id="A0AAE3LTX9"/>
<evidence type="ECO:0000256" key="1">
    <source>
        <dbReference type="SAM" id="MobiDB-lite"/>
    </source>
</evidence>
<dbReference type="GO" id="GO:0031160">
    <property type="term" value="C:spore wall"/>
    <property type="evidence" value="ECO:0007669"/>
    <property type="project" value="InterPro"/>
</dbReference>
<dbReference type="RefSeq" id="WP_263074023.1">
    <property type="nucleotide sequence ID" value="NZ_JAOUSF010000005.1"/>
</dbReference>
<feature type="domain" description="Spore coat protein X/V" evidence="2">
    <location>
        <begin position="39"/>
        <end position="94"/>
    </location>
</feature>
<dbReference type="Proteomes" id="UP001209318">
    <property type="component" value="Unassembled WGS sequence"/>
</dbReference>
<accession>A0AAE3LTX9</accession>
<evidence type="ECO:0000313" key="3">
    <source>
        <dbReference type="EMBL" id="MCU9614698.1"/>
    </source>
</evidence>
<feature type="domain" description="Spore coat protein X/V" evidence="2">
    <location>
        <begin position="101"/>
        <end position="158"/>
    </location>
</feature>
<dbReference type="GO" id="GO:0030435">
    <property type="term" value="P:sporulation resulting in formation of a cellular spore"/>
    <property type="evidence" value="ECO:0007669"/>
    <property type="project" value="InterPro"/>
</dbReference>
<dbReference type="EMBL" id="JAOUSF010000005">
    <property type="protein sequence ID" value="MCU9614698.1"/>
    <property type="molecule type" value="Genomic_DNA"/>
</dbReference>
<sequence>MNQETYRAKVDNSHDRKPSWSALDPTSEHPLSSIFNNDDDQTAVQTVKELQVSEEVIHIRDSADVSVNTTDNKAALSLVASLNATISLILNISIASSSDVDEVTQSLYQATGIRQITKQKTVVENSRGVSVETTDTQLALNIQLLLQILLALLINLDIL</sequence>
<dbReference type="InterPro" id="IPR011428">
    <property type="entry name" value="Spore_coat_X/V"/>
</dbReference>
<proteinExistence type="predicted"/>
<protein>
    <submittedName>
        <fullName evidence="3">Spore coat protein</fullName>
    </submittedName>
</protein>
<feature type="compositionally biased region" description="Basic and acidic residues" evidence="1">
    <location>
        <begin position="1"/>
        <end position="18"/>
    </location>
</feature>
<organism evidence="3 4">
    <name type="scientific">Perspicuibacillus lycopersici</name>
    <dbReference type="NCBI Taxonomy" id="1325689"/>
    <lineage>
        <taxon>Bacteria</taxon>
        <taxon>Bacillati</taxon>
        <taxon>Bacillota</taxon>
        <taxon>Bacilli</taxon>
        <taxon>Bacillales</taxon>
        <taxon>Bacillaceae</taxon>
        <taxon>Perspicuibacillus</taxon>
    </lineage>
</organism>
<name>A0AAE3LTX9_9BACI</name>
<feature type="region of interest" description="Disordered" evidence="1">
    <location>
        <begin position="1"/>
        <end position="37"/>
    </location>
</feature>
<evidence type="ECO:0000313" key="4">
    <source>
        <dbReference type="Proteomes" id="UP001209318"/>
    </source>
</evidence>
<dbReference type="Pfam" id="PF07552">
    <property type="entry name" value="Coat_X"/>
    <property type="match status" value="2"/>
</dbReference>
<evidence type="ECO:0000259" key="2">
    <source>
        <dbReference type="Pfam" id="PF07552"/>
    </source>
</evidence>
<comment type="caution">
    <text evidence="3">The sequence shown here is derived from an EMBL/GenBank/DDBJ whole genome shotgun (WGS) entry which is preliminary data.</text>
</comment>
<keyword evidence="3" id="KW-0167">Capsid protein</keyword>
<keyword evidence="4" id="KW-1185">Reference proteome</keyword>
<reference evidence="3" key="1">
    <citation type="submission" date="2022-10" db="EMBL/GenBank/DDBJ databases">
        <title>Description of Fervidibacillus gen. nov. in the family Fervidibacillaceae fam. nov. with two species, Fervidibacillus albus sp. nov., and Fervidibacillus halotolerans sp. nov., isolated from tidal flat sediments.</title>
        <authorList>
            <person name="Kwon K.K."/>
            <person name="Yang S.-H."/>
        </authorList>
    </citation>
    <scope>NUCLEOTIDE SEQUENCE</scope>
    <source>
        <strain evidence="3">JCM 19140</strain>
    </source>
</reference>
<keyword evidence="3" id="KW-0946">Virion</keyword>